<evidence type="ECO:0000256" key="3">
    <source>
        <dbReference type="ARBA" id="ARBA00022980"/>
    </source>
</evidence>
<evidence type="ECO:0000313" key="9">
    <source>
        <dbReference type="Proteomes" id="UP000809243"/>
    </source>
</evidence>
<proteinExistence type="predicted"/>
<accession>A0A939C9N3</accession>
<sequence>MVKEKIEKKVELPEGFSPAIEEHTVTIRSGKGEASREFKAKGVSFRQQDSTIVLEGKPASRKMNALLATIASHIRNMAAGLQNPYQCKLAVVYSHFPMSISVKGSVVEINNFVGEKHPRVSKIRPNTTVEVKGKEVIVKGSSKEGVGQTAANLERATKVRGKDRRIYQDGIFIVEKTKQVEIQEKGGR</sequence>
<dbReference type="GO" id="GO:0003735">
    <property type="term" value="F:structural constituent of ribosome"/>
    <property type="evidence" value="ECO:0007669"/>
    <property type="project" value="UniProtKB-UniRule"/>
</dbReference>
<keyword evidence="3 8" id="KW-0689">Ribosomal protein</keyword>
<dbReference type="InterPro" id="IPR036789">
    <property type="entry name" value="Ribosomal_uL6-like_a/b-dom_sf"/>
</dbReference>
<evidence type="ECO:0000256" key="1">
    <source>
        <dbReference type="ARBA" id="ARBA00022730"/>
    </source>
</evidence>
<name>A0A939C9N3_9ARCH</name>
<dbReference type="GO" id="GO:0002181">
    <property type="term" value="P:cytoplasmic translation"/>
    <property type="evidence" value="ECO:0007669"/>
    <property type="project" value="TreeGrafter"/>
</dbReference>
<dbReference type="Pfam" id="PF00347">
    <property type="entry name" value="Ribosomal_L6"/>
    <property type="match status" value="1"/>
</dbReference>
<dbReference type="NCBIfam" id="TIGR03653">
    <property type="entry name" value="uL6_arch"/>
    <property type="match status" value="1"/>
</dbReference>
<dbReference type="PANTHER" id="PTHR11655">
    <property type="entry name" value="60S/50S RIBOSOMAL PROTEIN L6/L9"/>
    <property type="match status" value="1"/>
</dbReference>
<protein>
    <recommendedName>
        <fullName evidence="5 6">50S ribosomal protein L6</fullName>
    </recommendedName>
</protein>
<dbReference type="PANTHER" id="PTHR11655:SF16">
    <property type="entry name" value="60S RIBOSOMAL PROTEIN L9"/>
    <property type="match status" value="1"/>
</dbReference>
<evidence type="ECO:0000256" key="4">
    <source>
        <dbReference type="ARBA" id="ARBA00023274"/>
    </source>
</evidence>
<dbReference type="GO" id="GO:0019843">
    <property type="term" value="F:rRNA binding"/>
    <property type="evidence" value="ECO:0007669"/>
    <property type="project" value="UniProtKB-UniRule"/>
</dbReference>
<evidence type="ECO:0000256" key="6">
    <source>
        <dbReference type="NCBIfam" id="TIGR03653"/>
    </source>
</evidence>
<organism evidence="8 9">
    <name type="scientific">Candidatus Iainarchaeum sp</name>
    <dbReference type="NCBI Taxonomy" id="3101447"/>
    <lineage>
        <taxon>Archaea</taxon>
        <taxon>Candidatus Iainarchaeota</taxon>
        <taxon>Candidatus Iainarchaeia</taxon>
        <taxon>Candidatus Iainarchaeales</taxon>
        <taxon>Candidatus Iainarchaeaceae</taxon>
        <taxon>Candidatus Iainarchaeum</taxon>
    </lineage>
</organism>
<dbReference type="Proteomes" id="UP000809243">
    <property type="component" value="Unassembled WGS sequence"/>
</dbReference>
<dbReference type="GO" id="GO:0022625">
    <property type="term" value="C:cytosolic large ribosomal subunit"/>
    <property type="evidence" value="ECO:0007669"/>
    <property type="project" value="UniProtKB-UniRule"/>
</dbReference>
<dbReference type="PIRSF" id="PIRSF002162">
    <property type="entry name" value="Ribosomal_L6"/>
    <property type="match status" value="1"/>
</dbReference>
<gene>
    <name evidence="8" type="ORF">JW744_00220</name>
</gene>
<dbReference type="AlphaFoldDB" id="A0A939C9N3"/>
<keyword evidence="2" id="KW-0694">RNA-binding</keyword>
<feature type="domain" description="Large ribosomal subunit protein uL6 alpha-beta" evidence="7">
    <location>
        <begin position="96"/>
        <end position="166"/>
    </location>
</feature>
<dbReference type="EMBL" id="JAFGDB010000005">
    <property type="protein sequence ID" value="MBN2066875.1"/>
    <property type="molecule type" value="Genomic_DNA"/>
</dbReference>
<dbReference type="SUPFAM" id="SSF56053">
    <property type="entry name" value="Ribosomal protein L6"/>
    <property type="match status" value="2"/>
</dbReference>
<evidence type="ECO:0000256" key="5">
    <source>
        <dbReference type="ARBA" id="ARBA00035454"/>
    </source>
</evidence>
<dbReference type="Gene3D" id="3.90.930.12">
    <property type="entry name" value="Ribosomal protein L6, alpha-beta domain"/>
    <property type="match status" value="2"/>
</dbReference>
<dbReference type="InterPro" id="IPR019907">
    <property type="entry name" value="Ribosomal_uL6_arc"/>
</dbReference>
<dbReference type="InterPro" id="IPR020040">
    <property type="entry name" value="Ribosomal_uL6_a/b-dom"/>
</dbReference>
<keyword evidence="1" id="KW-0699">rRNA-binding</keyword>
<keyword evidence="4" id="KW-0687">Ribonucleoprotein</keyword>
<evidence type="ECO:0000256" key="2">
    <source>
        <dbReference type="ARBA" id="ARBA00022884"/>
    </source>
</evidence>
<evidence type="ECO:0000313" key="8">
    <source>
        <dbReference type="EMBL" id="MBN2066875.1"/>
    </source>
</evidence>
<dbReference type="NCBIfam" id="NF004037">
    <property type="entry name" value="PRK05518.1"/>
    <property type="match status" value="1"/>
</dbReference>
<reference evidence="8" key="1">
    <citation type="submission" date="2021-01" db="EMBL/GenBank/DDBJ databases">
        <title>Active Sulfur Cycling in an Early Earth Analoge.</title>
        <authorList>
            <person name="Hahn C.R."/>
            <person name="Youssef N.H."/>
            <person name="Elshahed M."/>
        </authorList>
    </citation>
    <scope>NUCLEOTIDE SEQUENCE</scope>
    <source>
        <strain evidence="8">Zod_Metabat.1151</strain>
    </source>
</reference>
<comment type="caution">
    <text evidence="8">The sequence shown here is derived from an EMBL/GenBank/DDBJ whole genome shotgun (WGS) entry which is preliminary data.</text>
</comment>
<dbReference type="FunFam" id="3.90.930.12:FF:000008">
    <property type="entry name" value="50S ribosomal protein L6"/>
    <property type="match status" value="1"/>
</dbReference>
<evidence type="ECO:0000259" key="7">
    <source>
        <dbReference type="Pfam" id="PF00347"/>
    </source>
</evidence>
<dbReference type="InterPro" id="IPR000702">
    <property type="entry name" value="Ribosomal_uL6-like"/>
</dbReference>